<dbReference type="Gene3D" id="3.30.70.3400">
    <property type="match status" value="1"/>
</dbReference>
<evidence type="ECO:0000313" key="9">
    <source>
        <dbReference type="EMBL" id="MFD0860661.1"/>
    </source>
</evidence>
<dbReference type="Gene3D" id="3.30.1360.200">
    <property type="match status" value="1"/>
</dbReference>
<keyword evidence="7" id="KW-0472">Membrane</keyword>
<evidence type="ECO:0000259" key="8">
    <source>
        <dbReference type="Pfam" id="PF22599"/>
    </source>
</evidence>
<evidence type="ECO:0000313" key="10">
    <source>
        <dbReference type="Proteomes" id="UP001596978"/>
    </source>
</evidence>
<evidence type="ECO:0000256" key="2">
    <source>
        <dbReference type="ARBA" id="ARBA00022475"/>
    </source>
</evidence>
<dbReference type="InterPro" id="IPR054384">
    <property type="entry name" value="SecDF_P1_head"/>
</dbReference>
<comment type="caution">
    <text evidence="9">The sequence shown here is derived from an EMBL/GenBank/DDBJ whole genome shotgun (WGS) entry which is preliminary data.</text>
</comment>
<evidence type="ECO:0000256" key="4">
    <source>
        <dbReference type="ARBA" id="ARBA00022927"/>
    </source>
</evidence>
<accession>A0ABW3CSC2</accession>
<dbReference type="EMBL" id="JBHTJH010000001">
    <property type="protein sequence ID" value="MFD0860661.1"/>
    <property type="molecule type" value="Genomic_DNA"/>
</dbReference>
<dbReference type="Pfam" id="PF22599">
    <property type="entry name" value="SecDF_P1_head"/>
    <property type="match status" value="1"/>
</dbReference>
<proteinExistence type="predicted"/>
<name>A0ABW3CSC2_9FLAO</name>
<organism evidence="9 10">
    <name type="scientific">Sungkyunkwania multivorans</name>
    <dbReference type="NCBI Taxonomy" id="1173618"/>
    <lineage>
        <taxon>Bacteria</taxon>
        <taxon>Pseudomonadati</taxon>
        <taxon>Bacteroidota</taxon>
        <taxon>Flavobacteriia</taxon>
        <taxon>Flavobacteriales</taxon>
        <taxon>Flavobacteriaceae</taxon>
        <taxon>Sungkyunkwania</taxon>
    </lineage>
</organism>
<evidence type="ECO:0000256" key="3">
    <source>
        <dbReference type="ARBA" id="ARBA00022692"/>
    </source>
</evidence>
<gene>
    <name evidence="9" type="ORF">ACFQ1M_00460</name>
</gene>
<dbReference type="PANTHER" id="PTHR30081:SF1">
    <property type="entry name" value="PROTEIN TRANSLOCASE SUBUNIT SECD"/>
    <property type="match status" value="1"/>
</dbReference>
<feature type="domain" description="SecDF P1 head subdomain" evidence="8">
    <location>
        <begin position="198"/>
        <end position="296"/>
    </location>
</feature>
<evidence type="ECO:0000256" key="7">
    <source>
        <dbReference type="ARBA" id="ARBA00023136"/>
    </source>
</evidence>
<dbReference type="PANTHER" id="PTHR30081">
    <property type="entry name" value="PROTEIN-EXPORT MEMBRANE PROTEIN SEC"/>
    <property type="match status" value="1"/>
</dbReference>
<keyword evidence="2" id="KW-1003">Cell membrane</keyword>
<evidence type="ECO:0000256" key="5">
    <source>
        <dbReference type="ARBA" id="ARBA00022989"/>
    </source>
</evidence>
<reference evidence="10" key="1">
    <citation type="journal article" date="2019" name="Int. J. Syst. Evol. Microbiol.">
        <title>The Global Catalogue of Microorganisms (GCM) 10K type strain sequencing project: providing services to taxonomists for standard genome sequencing and annotation.</title>
        <authorList>
            <consortium name="The Broad Institute Genomics Platform"/>
            <consortium name="The Broad Institute Genome Sequencing Center for Infectious Disease"/>
            <person name="Wu L."/>
            <person name="Ma J."/>
        </authorList>
    </citation>
    <scope>NUCLEOTIDE SEQUENCE [LARGE SCALE GENOMIC DNA]</scope>
    <source>
        <strain evidence="10">CCUG 62952</strain>
    </source>
</reference>
<sequence length="309" mass="34575">MRVSFIESLLFILVAFLASCNSEPTHGLKLRLQIEEGQEFDMRVTEEVLAKRLKDFGVEVLKIDPMNGNTIDLEIAASKPIPQERLVDLLQTQGKLEFYHTFNADKLFGFLLEANNILKDSLADVEPISSLFVKDNFRARNVLCKVRQENKEKMMQYLEQKQVRALLPTDLRFVKFLWGTPDENGNVPLYAIKGNRANRAVLDGNTIIEASQDFDMMGNPTINLQMNEQGAMKWEDITGRASREQTNIAMVVDHTVLSAPGVLNGAIVGGRSQITGEFTVEEAYDLAAIIEAGALPKLKVSSMTVIKLQ</sequence>
<keyword evidence="3" id="KW-0812">Transmembrane</keyword>
<keyword evidence="1" id="KW-0813">Transport</keyword>
<dbReference type="Proteomes" id="UP001596978">
    <property type="component" value="Unassembled WGS sequence"/>
</dbReference>
<keyword evidence="10" id="KW-1185">Reference proteome</keyword>
<protein>
    <recommendedName>
        <fullName evidence="8">SecDF P1 head subdomain domain-containing protein</fullName>
    </recommendedName>
</protein>
<keyword evidence="6" id="KW-0811">Translocation</keyword>
<keyword evidence="5" id="KW-1133">Transmembrane helix</keyword>
<evidence type="ECO:0000256" key="1">
    <source>
        <dbReference type="ARBA" id="ARBA00022448"/>
    </source>
</evidence>
<dbReference type="PROSITE" id="PS51257">
    <property type="entry name" value="PROKAR_LIPOPROTEIN"/>
    <property type="match status" value="1"/>
</dbReference>
<dbReference type="RefSeq" id="WP_386402312.1">
    <property type="nucleotide sequence ID" value="NZ_JBHTJH010000001.1"/>
</dbReference>
<dbReference type="InterPro" id="IPR022813">
    <property type="entry name" value="SecD/SecF_arch_bac"/>
</dbReference>
<keyword evidence="4" id="KW-0653">Protein transport</keyword>
<evidence type="ECO:0000256" key="6">
    <source>
        <dbReference type="ARBA" id="ARBA00023010"/>
    </source>
</evidence>